<evidence type="ECO:0000313" key="1">
    <source>
        <dbReference type="EMBL" id="KAI0041997.1"/>
    </source>
</evidence>
<reference evidence="1" key="2">
    <citation type="journal article" date="2022" name="New Phytol.">
        <title>Evolutionary transition to the ectomycorrhizal habit in the genomes of a hyperdiverse lineage of mushroom-forming fungi.</title>
        <authorList>
            <person name="Looney B."/>
            <person name="Miyauchi S."/>
            <person name="Morin E."/>
            <person name="Drula E."/>
            <person name="Courty P.E."/>
            <person name="Kohler A."/>
            <person name="Kuo A."/>
            <person name="LaButti K."/>
            <person name="Pangilinan J."/>
            <person name="Lipzen A."/>
            <person name="Riley R."/>
            <person name="Andreopoulos W."/>
            <person name="He G."/>
            <person name="Johnson J."/>
            <person name="Nolan M."/>
            <person name="Tritt A."/>
            <person name="Barry K.W."/>
            <person name="Grigoriev I.V."/>
            <person name="Nagy L.G."/>
            <person name="Hibbett D."/>
            <person name="Henrissat B."/>
            <person name="Matheny P.B."/>
            <person name="Labbe J."/>
            <person name="Martin F.M."/>
        </authorList>
    </citation>
    <scope>NUCLEOTIDE SEQUENCE</scope>
    <source>
        <strain evidence="1">FP105234-sp</strain>
    </source>
</reference>
<accession>A0ACB8RDL7</accession>
<protein>
    <submittedName>
        <fullName evidence="1">Uncharacterized protein</fullName>
    </submittedName>
</protein>
<gene>
    <name evidence="1" type="ORF">FA95DRAFT_627873</name>
</gene>
<name>A0ACB8RDL7_9AGAM</name>
<proteinExistence type="predicted"/>
<reference evidence="1" key="1">
    <citation type="submission" date="2021-02" db="EMBL/GenBank/DDBJ databases">
        <authorList>
            <consortium name="DOE Joint Genome Institute"/>
            <person name="Ahrendt S."/>
            <person name="Looney B.P."/>
            <person name="Miyauchi S."/>
            <person name="Morin E."/>
            <person name="Drula E."/>
            <person name="Courty P.E."/>
            <person name="Chicoki N."/>
            <person name="Fauchery L."/>
            <person name="Kohler A."/>
            <person name="Kuo A."/>
            <person name="Labutti K."/>
            <person name="Pangilinan J."/>
            <person name="Lipzen A."/>
            <person name="Riley R."/>
            <person name="Andreopoulos W."/>
            <person name="He G."/>
            <person name="Johnson J."/>
            <person name="Barry K.W."/>
            <person name="Grigoriev I.V."/>
            <person name="Nagy L."/>
            <person name="Hibbett D."/>
            <person name="Henrissat B."/>
            <person name="Matheny P.B."/>
            <person name="Labbe J."/>
            <person name="Martin F."/>
        </authorList>
    </citation>
    <scope>NUCLEOTIDE SEQUENCE</scope>
    <source>
        <strain evidence="1">FP105234-sp</strain>
    </source>
</reference>
<organism evidence="1 2">
    <name type="scientific">Auriscalpium vulgare</name>
    <dbReference type="NCBI Taxonomy" id="40419"/>
    <lineage>
        <taxon>Eukaryota</taxon>
        <taxon>Fungi</taxon>
        <taxon>Dikarya</taxon>
        <taxon>Basidiomycota</taxon>
        <taxon>Agaricomycotina</taxon>
        <taxon>Agaricomycetes</taxon>
        <taxon>Russulales</taxon>
        <taxon>Auriscalpiaceae</taxon>
        <taxon>Auriscalpium</taxon>
    </lineage>
</organism>
<keyword evidence="2" id="KW-1185">Reference proteome</keyword>
<evidence type="ECO:0000313" key="2">
    <source>
        <dbReference type="Proteomes" id="UP000814033"/>
    </source>
</evidence>
<sequence>MTYIWHGLAWVHSVFLYFRPAPPSPLLCTTRSRPSPRKTPRRPTSAHERFSIVSPAETVSSNVTGTGRARLACCAAMPPFAIPSTRRRCPQHPARLPAHRQNPHLVPSTQLQSSRRFDILYPSLNPISAPPHPDHRKNNQRLRRALPGLRGDMCSPSRPLGHRDPIWGSDLRVGCHIWDSKCVPERTNYERDNDLIRQLPSLTAIDGLLDYYFEHCNWVHRYVNEASFATRWGRYKAGESPCRVVLATVCAMVAISLLYLPEGHELLEGLPAGRDELSVRCYNIMLTVMARDTLDSSSYTLDLVELLLVRSHYLSLTRIDSEEIWYVKGELVNIAMALGLHREPGTWGIPEALSDRRRWAWWHILFLERWSAFVFGRPLSFASKHFDTQLPSAEDSAGDSSPNPYTVNIALFRLGHLIGEFMDDATSLRPVAYGTILDMDRLLQQWLDGLHPELNVDDLSLIRSATSPATSTRRLAVQSIFLRAMFLHIRFALHRAYAGSSLRGDSPEMSTSMNIAVDAADKLISLAMHVRPDSLGSAALVVLGHMSVIPFHLFSAAMFLASLLIDNPEKVAFQSFRPTVGHAITGLNRLIGRPFVDKGLGILQALEPLYAETYVHESPADRSRKRAEAFARVQTLAFPAPNLRTNGLDGFDASAGPVDLSMSSSPSSPWEPGPIHSHDAPSTGTSSVSSLSPSLPWASVGIRNVLNPYVPRKRLRSQSDNHLSNSSYSTPSTPQTEMSSSYFVPSTSGSQSWRRASTSSHTQSYTATPPSAVHLNSFVQEESQGTYKIPSSDKESIWGASIGFEKGELGQFFDDMEDGTT</sequence>
<comment type="caution">
    <text evidence="1">The sequence shown here is derived from an EMBL/GenBank/DDBJ whole genome shotgun (WGS) entry which is preliminary data.</text>
</comment>
<dbReference type="Proteomes" id="UP000814033">
    <property type="component" value="Unassembled WGS sequence"/>
</dbReference>
<dbReference type="EMBL" id="MU276089">
    <property type="protein sequence ID" value="KAI0041997.1"/>
    <property type="molecule type" value="Genomic_DNA"/>
</dbReference>